<proteinExistence type="predicted"/>
<dbReference type="PANTHER" id="PTHR31001:SF45">
    <property type="entry name" value="ZN(II)2CYS6 TRANSCRIPTION FACTOR (EUROFUNG)"/>
    <property type="match status" value="1"/>
</dbReference>
<dbReference type="OrthoDB" id="2269373at2759"/>
<name>A0A2T3AK88_9PEZI</name>
<dbReference type="GO" id="GO:0003677">
    <property type="term" value="F:DNA binding"/>
    <property type="evidence" value="ECO:0007669"/>
    <property type="project" value="InterPro"/>
</dbReference>
<dbReference type="InterPro" id="IPR036864">
    <property type="entry name" value="Zn2-C6_fun-type_DNA-bd_sf"/>
</dbReference>
<dbReference type="PANTHER" id="PTHR31001">
    <property type="entry name" value="UNCHARACTERIZED TRANSCRIPTIONAL REGULATORY PROTEIN"/>
    <property type="match status" value="1"/>
</dbReference>
<dbReference type="CDD" id="cd00067">
    <property type="entry name" value="GAL4"/>
    <property type="match status" value="1"/>
</dbReference>
<dbReference type="AlphaFoldDB" id="A0A2T3AK88"/>
<dbReference type="InParanoid" id="A0A2T3AK88"/>
<gene>
    <name evidence="6" type="ORF">BD289DRAFT_360108</name>
</gene>
<dbReference type="Pfam" id="PF04082">
    <property type="entry name" value="Fungal_trans"/>
    <property type="match status" value="1"/>
</dbReference>
<evidence type="ECO:0000256" key="1">
    <source>
        <dbReference type="ARBA" id="ARBA00004123"/>
    </source>
</evidence>
<dbReference type="GO" id="GO:0008270">
    <property type="term" value="F:zinc ion binding"/>
    <property type="evidence" value="ECO:0007669"/>
    <property type="project" value="InterPro"/>
</dbReference>
<dbReference type="GO" id="GO:0000981">
    <property type="term" value="F:DNA-binding transcription factor activity, RNA polymerase II-specific"/>
    <property type="evidence" value="ECO:0007669"/>
    <property type="project" value="InterPro"/>
</dbReference>
<evidence type="ECO:0000256" key="2">
    <source>
        <dbReference type="ARBA" id="ARBA00022723"/>
    </source>
</evidence>
<dbReference type="GO" id="GO:0005634">
    <property type="term" value="C:nucleus"/>
    <property type="evidence" value="ECO:0007669"/>
    <property type="project" value="UniProtKB-SubCell"/>
</dbReference>
<keyword evidence="3" id="KW-0539">Nucleus</keyword>
<protein>
    <submittedName>
        <fullName evidence="6">Fungal-specific transcription factor domain-domain-containing protein</fullName>
    </submittedName>
</protein>
<dbReference type="InterPro" id="IPR001138">
    <property type="entry name" value="Zn2Cys6_DnaBD"/>
</dbReference>
<dbReference type="PROSITE" id="PS50048">
    <property type="entry name" value="ZN2_CY6_FUNGAL_2"/>
    <property type="match status" value="1"/>
</dbReference>
<evidence type="ECO:0000313" key="7">
    <source>
        <dbReference type="Proteomes" id="UP000241462"/>
    </source>
</evidence>
<dbReference type="EMBL" id="KZ678379">
    <property type="protein sequence ID" value="PSS02088.1"/>
    <property type="molecule type" value="Genomic_DNA"/>
</dbReference>
<keyword evidence="2" id="KW-0479">Metal-binding</keyword>
<evidence type="ECO:0000313" key="6">
    <source>
        <dbReference type="EMBL" id="PSS02088.1"/>
    </source>
</evidence>
<dbReference type="Pfam" id="PF00172">
    <property type="entry name" value="Zn_clus"/>
    <property type="match status" value="1"/>
</dbReference>
<feature type="compositionally biased region" description="Polar residues" evidence="4">
    <location>
        <begin position="677"/>
        <end position="697"/>
    </location>
</feature>
<evidence type="ECO:0000256" key="4">
    <source>
        <dbReference type="SAM" id="MobiDB-lite"/>
    </source>
</evidence>
<keyword evidence="7" id="KW-1185">Reference proteome</keyword>
<dbReference type="STRING" id="2025994.A0A2T3AK88"/>
<dbReference type="CDD" id="cd12148">
    <property type="entry name" value="fungal_TF_MHR"/>
    <property type="match status" value="1"/>
</dbReference>
<sequence>MAHEPSVKLTRGHSCVLCQQRKVRCDRNKPCANCVKAGVECKVVPPQPPRRRKKRPHERELFDRLKKYESLLSQHGVDFEPLGQSFRAVDPSAIDEVDEIEHGIEGLKTSPSSQGQDGERHPKWFQYSKDYRNQHYPFQDSSEDDSEGPLIHQAFDKMFDGADGFPFVIGGSLVSITELHPPTVQIFQLWQIYLDNVNPLLKIIHTPTLQGQLIEAAANPAKIPKPLEALLFSIYYMAVLTLTDDEVQETFKEERTRMMARFHRATQQSLVNAGFMKTADIVVLQAFVMYLLAVRQANDPRAHFCLIGIAVRVANRMGLHQDAEQFQYQPFEVEMRRRLWWQLVIFDKRIAEITGSTITALSSSRGNCKWPLNINDSDLHVNAKDRITPYTGPTEMLFSLTRFELTVAADPEGARPVANLAGTTPSGKPKFQYSPSPVSSDVFTNAARHNLPMADLDGYIKYLEERYLNHCDNKIPVHFFTFLMTRQAICKLRLIDYYSHGYLQRFPDPNTMPAADRAIRDAIFTEAIQVIEYDNVIQSSDALRGFKWYTAMHFPFPPFAFLATELRYVTTGDLCERAWAAIIENHEQRKIMNNVKSPMYTAIGGTLLRAWDGHEAAQAQLGRVLPQPKMITILRDVVRKLKAESKEGTSSQRDAGHKPNVGTANSSASSEKYAGSHQAQHHQTSDMDVQSTGSSPPMITGPGGAMDPMAGALFGPGFSGMGQPMYGPSMMSDMNFGMMDWNNGNSWSSGYLAPGGYDASQPNMPGYASHVPH</sequence>
<dbReference type="Proteomes" id="UP000241462">
    <property type="component" value="Unassembled WGS sequence"/>
</dbReference>
<dbReference type="SUPFAM" id="SSF57701">
    <property type="entry name" value="Zn2/Cys6 DNA-binding domain"/>
    <property type="match status" value="1"/>
</dbReference>
<feature type="domain" description="Zn(2)-C6 fungal-type" evidence="5">
    <location>
        <begin position="14"/>
        <end position="43"/>
    </location>
</feature>
<dbReference type="SMART" id="SM00066">
    <property type="entry name" value="GAL4"/>
    <property type="match status" value="1"/>
</dbReference>
<dbReference type="InterPro" id="IPR007219">
    <property type="entry name" value="XnlR_reg_dom"/>
</dbReference>
<evidence type="ECO:0000256" key="3">
    <source>
        <dbReference type="ARBA" id="ARBA00023242"/>
    </source>
</evidence>
<dbReference type="SMART" id="SM00906">
    <property type="entry name" value="Fungal_trans"/>
    <property type="match status" value="1"/>
</dbReference>
<dbReference type="InterPro" id="IPR050613">
    <property type="entry name" value="Sec_Metabolite_Reg"/>
</dbReference>
<reference evidence="6 7" key="1">
    <citation type="journal article" date="2018" name="Mycol. Prog.">
        <title>Coniella lustricola, a new species from submerged detritus.</title>
        <authorList>
            <person name="Raudabaugh D.B."/>
            <person name="Iturriaga T."/>
            <person name="Carver A."/>
            <person name="Mondo S."/>
            <person name="Pangilinan J."/>
            <person name="Lipzen A."/>
            <person name="He G."/>
            <person name="Amirebrahimi M."/>
            <person name="Grigoriev I.V."/>
            <person name="Miller A.N."/>
        </authorList>
    </citation>
    <scope>NUCLEOTIDE SEQUENCE [LARGE SCALE GENOMIC DNA]</scope>
    <source>
        <strain evidence="6 7">B22-T-1</strain>
    </source>
</reference>
<organism evidence="6 7">
    <name type="scientific">Coniella lustricola</name>
    <dbReference type="NCBI Taxonomy" id="2025994"/>
    <lineage>
        <taxon>Eukaryota</taxon>
        <taxon>Fungi</taxon>
        <taxon>Dikarya</taxon>
        <taxon>Ascomycota</taxon>
        <taxon>Pezizomycotina</taxon>
        <taxon>Sordariomycetes</taxon>
        <taxon>Sordariomycetidae</taxon>
        <taxon>Diaporthales</taxon>
        <taxon>Schizoparmaceae</taxon>
        <taxon>Coniella</taxon>
    </lineage>
</organism>
<dbReference type="GO" id="GO:0006351">
    <property type="term" value="P:DNA-templated transcription"/>
    <property type="evidence" value="ECO:0007669"/>
    <property type="project" value="InterPro"/>
</dbReference>
<evidence type="ECO:0000259" key="5">
    <source>
        <dbReference type="PROSITE" id="PS50048"/>
    </source>
</evidence>
<comment type="subcellular location">
    <subcellularLocation>
        <location evidence="1">Nucleus</location>
    </subcellularLocation>
</comment>
<dbReference type="Gene3D" id="4.10.240.10">
    <property type="entry name" value="Zn(2)-C6 fungal-type DNA-binding domain"/>
    <property type="match status" value="1"/>
</dbReference>
<feature type="region of interest" description="Disordered" evidence="4">
    <location>
        <begin position="644"/>
        <end position="706"/>
    </location>
</feature>
<accession>A0A2T3AK88</accession>